<evidence type="ECO:0000256" key="4">
    <source>
        <dbReference type="ARBA" id="ARBA00047720"/>
    </source>
</evidence>
<dbReference type="EMBL" id="JAUSTT010000035">
    <property type="protein sequence ID" value="MDQ0178178.1"/>
    <property type="molecule type" value="Genomic_DNA"/>
</dbReference>
<dbReference type="PANTHER" id="PTHR11113">
    <property type="entry name" value="N-ACETYLGLUCOSAMINE-6-PHOSPHATE DEACETYLASE"/>
    <property type="match status" value="1"/>
</dbReference>
<evidence type="ECO:0000259" key="6">
    <source>
        <dbReference type="Pfam" id="PF13382"/>
    </source>
</evidence>
<dbReference type="InterPro" id="IPR011059">
    <property type="entry name" value="Metal-dep_hydrolase_composite"/>
</dbReference>
<dbReference type="GO" id="GO:0000034">
    <property type="term" value="F:adenine deaminase activity"/>
    <property type="evidence" value="ECO:0007669"/>
    <property type="project" value="UniProtKB-EC"/>
</dbReference>
<name>A0ABT9WY14_9BACI</name>
<evidence type="ECO:0000256" key="3">
    <source>
        <dbReference type="ARBA" id="ARBA00022801"/>
    </source>
</evidence>
<dbReference type="SUPFAM" id="SSF51338">
    <property type="entry name" value="Composite domain of metallo-dependent hydrolases"/>
    <property type="match status" value="1"/>
</dbReference>
<dbReference type="Pfam" id="PF01979">
    <property type="entry name" value="Amidohydro_1"/>
    <property type="match status" value="1"/>
</dbReference>
<dbReference type="Gene3D" id="3.20.20.140">
    <property type="entry name" value="Metal-dependent hydrolases"/>
    <property type="match status" value="1"/>
</dbReference>
<comment type="caution">
    <text evidence="7">The sequence shown here is derived from an EMBL/GenBank/DDBJ whole genome shotgun (WGS) entry which is preliminary data.</text>
</comment>
<keyword evidence="3 7" id="KW-0378">Hydrolase</keyword>
<evidence type="ECO:0000256" key="2">
    <source>
        <dbReference type="ARBA" id="ARBA00012782"/>
    </source>
</evidence>
<comment type="similarity">
    <text evidence="1">Belongs to the metallo-dependent hydrolases superfamily. Adenine deaminase family.</text>
</comment>
<dbReference type="PANTHER" id="PTHR11113:SF6">
    <property type="entry name" value="ADENINE DEAMINASE YERA-RELATED"/>
    <property type="match status" value="1"/>
</dbReference>
<protein>
    <recommendedName>
        <fullName evidence="2">adenine deaminase</fullName>
        <ecNumber evidence="2">3.5.4.2</ecNumber>
    </recommendedName>
</protein>
<dbReference type="Gene3D" id="2.30.40.10">
    <property type="entry name" value="Urease, subunit C, domain 1"/>
    <property type="match status" value="1"/>
</dbReference>
<feature type="domain" description="Amidohydrolase-related" evidence="5">
    <location>
        <begin position="75"/>
        <end position="359"/>
    </location>
</feature>
<proteinExistence type="inferred from homology"/>
<gene>
    <name evidence="7" type="ORF">J2S08_004081</name>
</gene>
<dbReference type="SUPFAM" id="SSF51556">
    <property type="entry name" value="Metallo-dependent hydrolases"/>
    <property type="match status" value="1"/>
</dbReference>
<dbReference type="InterPro" id="IPR026912">
    <property type="entry name" value="Adenine_deam_C"/>
</dbReference>
<feature type="domain" description="Adenine deaminase C-terminal" evidence="6">
    <location>
        <begin position="407"/>
        <end position="568"/>
    </location>
</feature>
<evidence type="ECO:0000259" key="5">
    <source>
        <dbReference type="Pfam" id="PF01979"/>
    </source>
</evidence>
<dbReference type="RefSeq" id="WP_307232785.1">
    <property type="nucleotide sequence ID" value="NZ_JAUSTT010000035.1"/>
</dbReference>
<evidence type="ECO:0000313" key="8">
    <source>
        <dbReference type="Proteomes" id="UP001223586"/>
    </source>
</evidence>
<organism evidence="7 8">
    <name type="scientific">Bacillus chungangensis</name>
    <dbReference type="NCBI Taxonomy" id="587633"/>
    <lineage>
        <taxon>Bacteria</taxon>
        <taxon>Bacillati</taxon>
        <taxon>Bacillota</taxon>
        <taxon>Bacilli</taxon>
        <taxon>Bacillales</taxon>
        <taxon>Bacillaceae</taxon>
        <taxon>Bacillus</taxon>
    </lineage>
</organism>
<dbReference type="Proteomes" id="UP001223586">
    <property type="component" value="Unassembled WGS sequence"/>
</dbReference>
<dbReference type="EC" id="3.5.4.2" evidence="2"/>
<reference evidence="7 8" key="1">
    <citation type="submission" date="2023-07" db="EMBL/GenBank/DDBJ databases">
        <title>Genomic Encyclopedia of Type Strains, Phase IV (KMG-IV): sequencing the most valuable type-strain genomes for metagenomic binning, comparative biology and taxonomic classification.</title>
        <authorList>
            <person name="Goeker M."/>
        </authorList>
    </citation>
    <scope>NUCLEOTIDE SEQUENCE [LARGE SCALE GENOMIC DNA]</scope>
    <source>
        <strain evidence="7 8">DSM 23837</strain>
    </source>
</reference>
<evidence type="ECO:0000313" key="7">
    <source>
        <dbReference type="EMBL" id="MDQ0178178.1"/>
    </source>
</evidence>
<dbReference type="InterPro" id="IPR006680">
    <property type="entry name" value="Amidohydro-rel"/>
</dbReference>
<sequence length="577" mass="66314">MYRWKNRQLREQAAVLDHKKSPTLVLQNARYLHSIFRKWMTANIWIYEDRIVYVGDKLPEKLSNNCEVVDCSKWTLVPGYIEPHVHPFQLYNPQTFAEYASQTGTTTLITDNLKLAFLLEIKKAFSFVSDCNSFPISMYWWCRFGSQTELENEEMIFTNESVKTWLEHDLVIQGGELTEWPKLLAGDDLILHWIQETKRLGKKIEGHFPGASEKTLAKMMLFGADADHESMTAKDIYLRLMNGYTVALRHSSIRPDLPILLTEMKEIGLDQYDSMFFTTDGSTPCFYNEGILDRMIRIALEHGVPTIDAYHMASYNVARYYNIQHHHGLIATGRIANINILEDETNPTPISVLSKGKWLKRDGQTIAAFQPMDWKKYGFSPLSLNWDLDREDLQFSMPFGIEMVNDVITKPYSVTMECNTEELPLNNDESFFMLIDRNGTWRVNTMLKGFANKVLGFASSFSNTGDIVMIGKKKSDMILAFDRMKAIGGGIVLAENGEIIYELPLKLAGVMSDAKMSVLMKEEKRLKELLCERGYAFADPIHSLLFFSSTHLPYLRITQKGMYDVMNKTVLFPTIMR</sequence>
<comment type="catalytic activity">
    <reaction evidence="4">
        <text>adenine + H2O + H(+) = hypoxanthine + NH4(+)</text>
        <dbReference type="Rhea" id="RHEA:23688"/>
        <dbReference type="ChEBI" id="CHEBI:15377"/>
        <dbReference type="ChEBI" id="CHEBI:15378"/>
        <dbReference type="ChEBI" id="CHEBI:16708"/>
        <dbReference type="ChEBI" id="CHEBI:17368"/>
        <dbReference type="ChEBI" id="CHEBI:28938"/>
        <dbReference type="EC" id="3.5.4.2"/>
    </reaction>
</comment>
<dbReference type="InterPro" id="IPR032466">
    <property type="entry name" value="Metal_Hydrolase"/>
</dbReference>
<accession>A0ABT9WY14</accession>
<dbReference type="Pfam" id="PF13382">
    <property type="entry name" value="Adenine_deam_C"/>
    <property type="match status" value="1"/>
</dbReference>
<evidence type="ECO:0000256" key="1">
    <source>
        <dbReference type="ARBA" id="ARBA00006773"/>
    </source>
</evidence>
<keyword evidence="8" id="KW-1185">Reference proteome</keyword>